<dbReference type="Pfam" id="PF06835">
    <property type="entry name" value="LptC"/>
    <property type="match status" value="1"/>
</dbReference>
<accession>R1FBA3</accession>
<gene>
    <name evidence="6" type="primary">lptC</name>
    <name evidence="8" type="ORF">G113_00754</name>
</gene>
<dbReference type="InterPro" id="IPR052363">
    <property type="entry name" value="LPS_export_LptC"/>
</dbReference>
<evidence type="ECO:0000256" key="4">
    <source>
        <dbReference type="ARBA" id="ARBA00022989"/>
    </source>
</evidence>
<evidence type="ECO:0000256" key="5">
    <source>
        <dbReference type="ARBA" id="ARBA00023136"/>
    </source>
</evidence>
<organism evidence="8 9">
    <name type="scientific">Aeromonas molluscorum 848</name>
    <dbReference type="NCBI Taxonomy" id="1268236"/>
    <lineage>
        <taxon>Bacteria</taxon>
        <taxon>Pseudomonadati</taxon>
        <taxon>Pseudomonadota</taxon>
        <taxon>Gammaproteobacteria</taxon>
        <taxon>Aeromonadales</taxon>
        <taxon>Aeromonadaceae</taxon>
        <taxon>Aeromonas</taxon>
    </lineage>
</organism>
<evidence type="ECO:0000256" key="3">
    <source>
        <dbReference type="ARBA" id="ARBA00022692"/>
    </source>
</evidence>
<dbReference type="GO" id="GO:0030288">
    <property type="term" value="C:outer membrane-bounded periplasmic space"/>
    <property type="evidence" value="ECO:0007669"/>
    <property type="project" value="TreeGrafter"/>
</dbReference>
<comment type="similarity">
    <text evidence="6 7">Belongs to the LptC family.</text>
</comment>
<comment type="caution">
    <text evidence="8">The sequence shown here is derived from an EMBL/GenBank/DDBJ whole genome shotgun (WGS) entry which is preliminary data.</text>
</comment>
<evidence type="ECO:0000313" key="8">
    <source>
        <dbReference type="EMBL" id="EOD56942.1"/>
    </source>
</evidence>
<dbReference type="AlphaFoldDB" id="R1FBA3"/>
<keyword evidence="2 6" id="KW-0997">Cell inner membrane</keyword>
<dbReference type="InterPro" id="IPR026265">
    <property type="entry name" value="LptC"/>
</dbReference>
<comment type="function">
    <text evidence="6">Involved in the assembly of lipopolysaccharide (LPS). Required for the translocation of LPS from the inner membrane to the outer membrane. Facilitates the transfer of LPS from the inner membrane to the periplasmic protein LptA. Could be a docking site for LptA.</text>
</comment>
<keyword evidence="5 6" id="KW-0472">Membrane</keyword>
<comment type="function">
    <text evidence="7">Required for the translocation of lipopolysaccharide (LPS) from the inner membrane to the outer membrane.</text>
</comment>
<comment type="subcellular location">
    <subcellularLocation>
        <location evidence="6">Cell inner membrane</location>
        <topology evidence="6">Single-pass membrane protein</topology>
    </subcellularLocation>
</comment>
<protein>
    <recommendedName>
        <fullName evidence="6 7">Lipopolysaccharide export system protein LptC</fullName>
    </recommendedName>
</protein>
<evidence type="ECO:0000256" key="7">
    <source>
        <dbReference type="PIRNR" id="PIRNR028513"/>
    </source>
</evidence>
<dbReference type="PANTHER" id="PTHR37481">
    <property type="entry name" value="LIPOPOLYSACCHARIDE EXPORT SYSTEM PROTEIN LPTC"/>
    <property type="match status" value="1"/>
</dbReference>
<comment type="subunit">
    <text evidence="6">Component of the lipopolysaccharide transport and assembly complex. Interacts with LptA and the LptBFG transporter complex.</text>
</comment>
<evidence type="ECO:0000313" key="9">
    <source>
        <dbReference type="Proteomes" id="UP000013526"/>
    </source>
</evidence>
<dbReference type="Proteomes" id="UP000013526">
    <property type="component" value="Unassembled WGS sequence"/>
</dbReference>
<name>R1FBA3_9GAMM</name>
<keyword evidence="1 6" id="KW-1003">Cell membrane</keyword>
<keyword evidence="9" id="KW-1185">Reference proteome</keyword>
<evidence type="ECO:0000256" key="6">
    <source>
        <dbReference type="HAMAP-Rule" id="MF_01915"/>
    </source>
</evidence>
<dbReference type="InterPro" id="IPR010664">
    <property type="entry name" value="LipoPS_assembly_LptC-rel"/>
</dbReference>
<dbReference type="GO" id="GO:0043165">
    <property type="term" value="P:Gram-negative-bacterium-type cell outer membrane assembly"/>
    <property type="evidence" value="ECO:0007669"/>
    <property type="project" value="UniProtKB-UniRule"/>
</dbReference>
<dbReference type="GO" id="GO:0005886">
    <property type="term" value="C:plasma membrane"/>
    <property type="evidence" value="ECO:0007669"/>
    <property type="project" value="UniProtKB-SubCell"/>
</dbReference>
<dbReference type="GO" id="GO:0015221">
    <property type="term" value="F:lipopolysaccharide transmembrane transporter activity"/>
    <property type="evidence" value="ECO:0007669"/>
    <property type="project" value="InterPro"/>
</dbReference>
<keyword evidence="4 6" id="KW-1133">Transmembrane helix</keyword>
<dbReference type="PIRSF" id="PIRSF028513">
    <property type="entry name" value="LptC"/>
    <property type="match status" value="1"/>
</dbReference>
<proteinExistence type="inferred from homology"/>
<dbReference type="Gene3D" id="2.60.450.10">
    <property type="entry name" value="Lipopolysaccharide (LPS) transport protein A like domain"/>
    <property type="match status" value="1"/>
</dbReference>
<reference evidence="8 9" key="1">
    <citation type="journal article" date="2013" name="Genome Announc.">
        <title>Draft Genome Sequence of Aeromonas molluscorum Strain 848TT, Isolated from Bivalve Molluscs.</title>
        <authorList>
            <person name="Spataro N."/>
            <person name="Farfan M."/>
            <person name="Albarral V."/>
            <person name="Sanglas A."/>
            <person name="Loren J.G."/>
            <person name="Fuste M.C."/>
            <person name="Bosch E."/>
        </authorList>
    </citation>
    <scope>NUCLEOTIDE SEQUENCE [LARGE SCALE GENOMIC DNA]</scope>
    <source>
        <strain evidence="8 9">848</strain>
    </source>
</reference>
<evidence type="ECO:0000256" key="1">
    <source>
        <dbReference type="ARBA" id="ARBA00022475"/>
    </source>
</evidence>
<dbReference type="GO" id="GO:0017089">
    <property type="term" value="F:glycolipid transfer activity"/>
    <property type="evidence" value="ECO:0007669"/>
    <property type="project" value="TreeGrafter"/>
</dbReference>
<dbReference type="HAMAP" id="MF_01915">
    <property type="entry name" value="LPS_assembly_LptC"/>
    <property type="match status" value="1"/>
</dbReference>
<evidence type="ECO:0000256" key="2">
    <source>
        <dbReference type="ARBA" id="ARBA00022519"/>
    </source>
</evidence>
<sequence>MINRQTLLFAVLFLVTLAIWQLGDVTLAPPAATKTEHYQPDFIAKDLVTTRFDETGKRSERLESVYAEYFQLLEQATFDKPIVYLFDDKGKEEWKVTAETGVLNTDDNVILRDKVHLDGLLPTSFISTLDTPYLELDLVTQDVRSNRQVNIVAKEFQTEGVGLKGHLDRKYFELLDQGHAIYFNEKR</sequence>
<keyword evidence="3 6" id="KW-0812">Transmembrane</keyword>
<dbReference type="NCBIfam" id="TIGR04409">
    <property type="entry name" value="LptC_YrbK"/>
    <property type="match status" value="1"/>
</dbReference>
<dbReference type="PANTHER" id="PTHR37481:SF1">
    <property type="entry name" value="LIPOPOLYSACCHARIDE EXPORT SYSTEM PROTEIN LPTC"/>
    <property type="match status" value="1"/>
</dbReference>
<dbReference type="EMBL" id="AQGQ01000002">
    <property type="protein sequence ID" value="EOD56942.1"/>
    <property type="molecule type" value="Genomic_DNA"/>
</dbReference>
<dbReference type="PATRIC" id="fig|1268236.3.peg.152"/>